<dbReference type="Proteomes" id="UP001595886">
    <property type="component" value="Unassembled WGS sequence"/>
</dbReference>
<evidence type="ECO:0000256" key="2">
    <source>
        <dbReference type="PROSITE-ProRule" id="PRU01091"/>
    </source>
</evidence>
<proteinExistence type="predicted"/>
<dbReference type="InterPro" id="IPR011990">
    <property type="entry name" value="TPR-like_helical_dom_sf"/>
</dbReference>
<keyword evidence="3" id="KW-0812">Transmembrane</keyword>
<organism evidence="5 6">
    <name type="scientific">Dokdonella ginsengisoli</name>
    <dbReference type="NCBI Taxonomy" id="363846"/>
    <lineage>
        <taxon>Bacteria</taxon>
        <taxon>Pseudomonadati</taxon>
        <taxon>Pseudomonadota</taxon>
        <taxon>Gammaproteobacteria</taxon>
        <taxon>Lysobacterales</taxon>
        <taxon>Rhodanobacteraceae</taxon>
        <taxon>Dokdonella</taxon>
    </lineage>
</organism>
<feature type="DNA-binding region" description="OmpR/PhoB-type" evidence="2">
    <location>
        <begin position="6"/>
        <end position="104"/>
    </location>
</feature>
<dbReference type="Pfam" id="PF00486">
    <property type="entry name" value="Trans_reg_C"/>
    <property type="match status" value="1"/>
</dbReference>
<keyword evidence="3" id="KW-1133">Transmembrane helix</keyword>
<evidence type="ECO:0000256" key="1">
    <source>
        <dbReference type="ARBA" id="ARBA00023125"/>
    </source>
</evidence>
<gene>
    <name evidence="5" type="ORF">ACFO6Q_11365</name>
</gene>
<dbReference type="PROSITE" id="PS51755">
    <property type="entry name" value="OMPR_PHOB"/>
    <property type="match status" value="1"/>
</dbReference>
<dbReference type="InterPro" id="IPR016032">
    <property type="entry name" value="Sig_transdc_resp-reg_C-effctor"/>
</dbReference>
<dbReference type="Gene3D" id="1.25.40.10">
    <property type="entry name" value="Tetratricopeptide repeat domain"/>
    <property type="match status" value="1"/>
</dbReference>
<dbReference type="InterPro" id="IPR001867">
    <property type="entry name" value="OmpR/PhoB-type_DNA-bd"/>
</dbReference>
<reference evidence="6" key="1">
    <citation type="journal article" date="2019" name="Int. J. Syst. Evol. Microbiol.">
        <title>The Global Catalogue of Microorganisms (GCM) 10K type strain sequencing project: providing services to taxonomists for standard genome sequencing and annotation.</title>
        <authorList>
            <consortium name="The Broad Institute Genomics Platform"/>
            <consortium name="The Broad Institute Genome Sequencing Center for Infectious Disease"/>
            <person name="Wu L."/>
            <person name="Ma J."/>
        </authorList>
    </citation>
    <scope>NUCLEOTIDE SEQUENCE [LARGE SCALE GENOMIC DNA]</scope>
    <source>
        <strain evidence="6">CCUG 30340</strain>
    </source>
</reference>
<evidence type="ECO:0000313" key="6">
    <source>
        <dbReference type="Proteomes" id="UP001595886"/>
    </source>
</evidence>
<sequence length="784" mass="84954">MEQQEPAAYRCGDYTIVPAERRLLRGSDALDLEAKVFDLILLLLRNRERALDKQTLTAALWGRRPVTDAALSQLVHKARRALDDDGDRQAMIRTVYGRGLQWVAPTETVWPAAVEDAAPAPAEIVAGPALPAPRRRGRWALLAAAVLAAAAIALFALRPREPAPSALPRLAMLPIENATGEAALDWTRSGLPGLIGSLLGESGAVDVGDTLQVAKAWDYLPIPGRSQAERLRYTTGAAILVEGRLRRLSDELYELDLRVDGGDAAHSGEIVLTAAQPATLGVDAVPRILRLLKREAKTDPATERSLGGDAYLAQTFARGVDLATHGDWESAKTYFALCVQNAPDFLPARLRLGEAQANTRDLAASEATFRALVDEARRRQLPAMEAAALIDLAENEFRRGDRSAALALLEQAREPAGRGGDPDAQARLALLAARAHAILQQPQLAAENLQRGRELIERHALRQRAPLLHYAEEQIAEVRRDYPAQEAAARAALAAAEAIGDERMAISETYRIGRMLSWQERPFAALPPLARAWQRARQRTLLDVEALAGVELAWVLSETGRYAEACAVADSLIVELEPQPNAYWKAVSLAARARCQRAGGDAKSALATYRAVRPLVNPREDPSLDALVSQYEALAAFVVEREALPAIQARLAAAGDGASYKHVRRLVDAVAAAARGDVAAATAHLEEESADPDRDDGQGNELRRFALHVALATDSEAIAKIAQRRDDLLASNDVEVLRLYAQWSARRGEAAVRERAQARIDELRRGALAGLEGIDVMLPPAKAD</sequence>
<accession>A0ABV9QU85</accession>
<dbReference type="SMART" id="SM00862">
    <property type="entry name" value="Trans_reg_C"/>
    <property type="match status" value="1"/>
</dbReference>
<dbReference type="InterPro" id="IPR036388">
    <property type="entry name" value="WH-like_DNA-bd_sf"/>
</dbReference>
<evidence type="ECO:0000256" key="3">
    <source>
        <dbReference type="SAM" id="Phobius"/>
    </source>
</evidence>
<name>A0ABV9QU85_9GAMM</name>
<feature type="domain" description="OmpR/PhoB-type" evidence="4">
    <location>
        <begin position="6"/>
        <end position="104"/>
    </location>
</feature>
<protein>
    <submittedName>
        <fullName evidence="5">Winged helix-turn-helix domain-containing protein</fullName>
    </submittedName>
</protein>
<dbReference type="EMBL" id="JBHSHD010000008">
    <property type="protein sequence ID" value="MFC4820928.1"/>
    <property type="molecule type" value="Genomic_DNA"/>
</dbReference>
<keyword evidence="1 2" id="KW-0238">DNA-binding</keyword>
<dbReference type="Gene3D" id="1.10.10.10">
    <property type="entry name" value="Winged helix-like DNA-binding domain superfamily/Winged helix DNA-binding domain"/>
    <property type="match status" value="1"/>
</dbReference>
<keyword evidence="3" id="KW-0472">Membrane</keyword>
<dbReference type="CDD" id="cd00383">
    <property type="entry name" value="trans_reg_C"/>
    <property type="match status" value="1"/>
</dbReference>
<comment type="caution">
    <text evidence="5">The sequence shown here is derived from an EMBL/GenBank/DDBJ whole genome shotgun (WGS) entry which is preliminary data.</text>
</comment>
<dbReference type="RefSeq" id="WP_380021075.1">
    <property type="nucleotide sequence ID" value="NZ_JBHSHD010000008.1"/>
</dbReference>
<dbReference type="SUPFAM" id="SSF46894">
    <property type="entry name" value="C-terminal effector domain of the bipartite response regulators"/>
    <property type="match status" value="1"/>
</dbReference>
<keyword evidence="6" id="KW-1185">Reference proteome</keyword>
<evidence type="ECO:0000313" key="5">
    <source>
        <dbReference type="EMBL" id="MFC4820928.1"/>
    </source>
</evidence>
<dbReference type="SUPFAM" id="SSF48452">
    <property type="entry name" value="TPR-like"/>
    <property type="match status" value="2"/>
</dbReference>
<feature type="transmembrane region" description="Helical" evidence="3">
    <location>
        <begin position="139"/>
        <end position="157"/>
    </location>
</feature>
<evidence type="ECO:0000259" key="4">
    <source>
        <dbReference type="PROSITE" id="PS51755"/>
    </source>
</evidence>